<name>A0A5K8A7F5_9BACT</name>
<keyword evidence="2" id="KW-1185">Reference proteome</keyword>
<protein>
    <submittedName>
        <fullName evidence="1">Uncharacterized protein</fullName>
    </submittedName>
</protein>
<evidence type="ECO:0000313" key="2">
    <source>
        <dbReference type="Proteomes" id="UP000422108"/>
    </source>
</evidence>
<dbReference type="RefSeq" id="WP_155309719.1">
    <property type="nucleotide sequence ID" value="NZ_AP021879.1"/>
</dbReference>
<accession>A0A5K8A7F5</accession>
<organism evidence="1 2">
    <name type="scientific">Desulfosarcina ovata subsp. ovata</name>
    <dbReference type="NCBI Taxonomy" id="2752305"/>
    <lineage>
        <taxon>Bacteria</taxon>
        <taxon>Pseudomonadati</taxon>
        <taxon>Thermodesulfobacteriota</taxon>
        <taxon>Desulfobacteria</taxon>
        <taxon>Desulfobacterales</taxon>
        <taxon>Desulfosarcinaceae</taxon>
        <taxon>Desulfosarcina</taxon>
    </lineage>
</organism>
<dbReference type="EMBL" id="AP021879">
    <property type="protein sequence ID" value="BBO88401.1"/>
    <property type="molecule type" value="Genomic_DNA"/>
</dbReference>
<gene>
    <name evidence="1" type="ORF">DSCOOX_15810</name>
</gene>
<sequence>MMPVPPQGYLGKSEAMRKMFAFINAGDVDMPVPLPKRAYPRHAAEFVAKMLESDALVDREINQLGVIMRFFDLREQVSGLERHLLRKVTDRNDWECAVSALTIYCDLTSPQLAEPGMVNRYQLLAVDASRVLPRLVDLTFHLPDNIDTTIVRDVLLDGMKHFEPAVKREEDDALVEFYALEDLRDDRLTSVIQAKAGKTEIFNTSDLRKQRQLITLLYLQLVRNPYLDLPTWAAMMLQRDCNQSEPEQLAEAMSENLDMIITRAKKQEPLSEDDLKDAGKYLTRCARTVTFYGGVLTDEQSAYLERCYNSGQVDLLHWEEA</sequence>
<evidence type="ECO:0000313" key="1">
    <source>
        <dbReference type="EMBL" id="BBO88401.1"/>
    </source>
</evidence>
<reference evidence="1 2" key="1">
    <citation type="submission" date="2019-11" db="EMBL/GenBank/DDBJ databases">
        <title>Comparative genomics of hydrocarbon-degrading Desulfosarcina strains.</title>
        <authorList>
            <person name="Watanabe M."/>
            <person name="Kojima H."/>
            <person name="Fukui M."/>
        </authorList>
    </citation>
    <scope>NUCLEOTIDE SEQUENCE [LARGE SCALE GENOMIC DNA]</scope>
    <source>
        <strain evidence="2">oXyS1</strain>
    </source>
</reference>
<proteinExistence type="predicted"/>
<dbReference type="Proteomes" id="UP000422108">
    <property type="component" value="Chromosome"/>
</dbReference>
<dbReference type="AlphaFoldDB" id="A0A5K8A7F5"/>